<dbReference type="Pfam" id="PF08240">
    <property type="entry name" value="ADH_N"/>
    <property type="match status" value="1"/>
</dbReference>
<keyword evidence="1" id="KW-0521">NADP</keyword>
<evidence type="ECO:0000259" key="2">
    <source>
        <dbReference type="Pfam" id="PF08240"/>
    </source>
</evidence>
<dbReference type="PANTHER" id="PTHR44154:SF1">
    <property type="entry name" value="QUINONE OXIDOREDUCTASE"/>
    <property type="match status" value="1"/>
</dbReference>
<dbReference type="AlphaFoldDB" id="X1GPB2"/>
<dbReference type="Gene3D" id="3.90.180.10">
    <property type="entry name" value="Medium-chain alcohol dehydrogenases, catalytic domain"/>
    <property type="match status" value="1"/>
</dbReference>
<proteinExistence type="predicted"/>
<dbReference type="InterPro" id="IPR013154">
    <property type="entry name" value="ADH-like_N"/>
</dbReference>
<name>X1GPB2_9ZZZZ</name>
<sequence length="137" mass="15258">MKAIVYTKYGPPTVFELVELERPQPKDDEVLIRNYGSSINTVDIVARSGKAPKVIFWGARQLISPFLRLSFGGLRKPKQKIPGCGFAGEIVSVGKEESDWKVGDHVYGYYKGAYSEYMTVPTKLLAKIPAKLSFLEA</sequence>
<protein>
    <recommendedName>
        <fullName evidence="2">Alcohol dehydrogenase-like N-terminal domain-containing protein</fullName>
    </recommendedName>
</protein>
<dbReference type="InterPro" id="IPR011032">
    <property type="entry name" value="GroES-like_sf"/>
</dbReference>
<evidence type="ECO:0000313" key="3">
    <source>
        <dbReference type="EMBL" id="GAH46715.1"/>
    </source>
</evidence>
<feature type="domain" description="Alcohol dehydrogenase-like N-terminal" evidence="2">
    <location>
        <begin position="27"/>
        <end position="129"/>
    </location>
</feature>
<accession>X1GPB2</accession>
<dbReference type="PANTHER" id="PTHR44154">
    <property type="entry name" value="QUINONE OXIDOREDUCTASE"/>
    <property type="match status" value="1"/>
</dbReference>
<dbReference type="InterPro" id="IPR051603">
    <property type="entry name" value="Zinc-ADH_QOR/CCCR"/>
</dbReference>
<dbReference type="SUPFAM" id="SSF50129">
    <property type="entry name" value="GroES-like"/>
    <property type="match status" value="1"/>
</dbReference>
<dbReference type="EMBL" id="BARU01009016">
    <property type="protein sequence ID" value="GAH46715.1"/>
    <property type="molecule type" value="Genomic_DNA"/>
</dbReference>
<comment type="caution">
    <text evidence="3">The sequence shown here is derived from an EMBL/GenBank/DDBJ whole genome shotgun (WGS) entry which is preliminary data.</text>
</comment>
<reference evidence="3" key="1">
    <citation type="journal article" date="2014" name="Front. Microbiol.">
        <title>High frequency of phylogenetically diverse reductive dehalogenase-homologous genes in deep subseafloor sedimentary metagenomes.</title>
        <authorList>
            <person name="Kawai M."/>
            <person name="Futagami T."/>
            <person name="Toyoda A."/>
            <person name="Takaki Y."/>
            <person name="Nishi S."/>
            <person name="Hori S."/>
            <person name="Arai W."/>
            <person name="Tsubouchi T."/>
            <person name="Morono Y."/>
            <person name="Uchiyama I."/>
            <person name="Ito T."/>
            <person name="Fujiyama A."/>
            <person name="Inagaki F."/>
            <person name="Takami H."/>
        </authorList>
    </citation>
    <scope>NUCLEOTIDE SEQUENCE</scope>
    <source>
        <strain evidence="3">Expedition CK06-06</strain>
    </source>
</reference>
<evidence type="ECO:0000256" key="1">
    <source>
        <dbReference type="ARBA" id="ARBA00022857"/>
    </source>
</evidence>
<organism evidence="3">
    <name type="scientific">marine sediment metagenome</name>
    <dbReference type="NCBI Taxonomy" id="412755"/>
    <lineage>
        <taxon>unclassified sequences</taxon>
        <taxon>metagenomes</taxon>
        <taxon>ecological metagenomes</taxon>
    </lineage>
</organism>
<feature type="non-terminal residue" evidence="3">
    <location>
        <position position="137"/>
    </location>
</feature>
<gene>
    <name evidence="3" type="ORF">S03H2_17472</name>
</gene>